<keyword evidence="1" id="KW-0677">Repeat</keyword>
<name>I4VRE9_9GAMM</name>
<dbReference type="InterPro" id="IPR050952">
    <property type="entry name" value="TRIM-NHL_E3_ligases"/>
</dbReference>
<dbReference type="PROSITE" id="PS51662">
    <property type="entry name" value="BP_PHYTASE"/>
    <property type="match status" value="1"/>
</dbReference>
<feature type="signal peptide" evidence="3">
    <location>
        <begin position="1"/>
        <end position="23"/>
    </location>
</feature>
<protein>
    <submittedName>
        <fullName evidence="5">Phytase</fullName>
    </submittedName>
</protein>
<dbReference type="PROSITE" id="PS51125">
    <property type="entry name" value="NHL"/>
    <property type="match status" value="1"/>
</dbReference>
<accession>I4VRE9</accession>
<dbReference type="EMBL" id="AJXU01000031">
    <property type="protein sequence ID" value="EIL89790.1"/>
    <property type="molecule type" value="Genomic_DNA"/>
</dbReference>
<feature type="domain" description="BPP" evidence="4">
    <location>
        <begin position="30"/>
        <end position="359"/>
    </location>
</feature>
<dbReference type="Proteomes" id="UP000004210">
    <property type="component" value="Unassembled WGS sequence"/>
</dbReference>
<dbReference type="STRING" id="1163408.UU9_08705"/>
<feature type="repeat" description="NHL" evidence="2">
    <location>
        <begin position="100"/>
        <end position="142"/>
    </location>
</feature>
<comment type="caution">
    <text evidence="5">The sequence shown here is derived from an EMBL/GenBank/DDBJ whole genome shotgun (WGS) entry which is preliminary data.</text>
</comment>
<dbReference type="GO" id="GO:0016158">
    <property type="term" value="F:inositol hexakisphosphate 3-phosphatase activity"/>
    <property type="evidence" value="ECO:0007669"/>
    <property type="project" value="InterPro"/>
</dbReference>
<evidence type="ECO:0000256" key="3">
    <source>
        <dbReference type="SAM" id="SignalP"/>
    </source>
</evidence>
<dbReference type="Pfam" id="PF01436">
    <property type="entry name" value="NHL"/>
    <property type="match status" value="1"/>
</dbReference>
<dbReference type="InterPro" id="IPR003431">
    <property type="entry name" value="B-propeller_Phytase"/>
</dbReference>
<gene>
    <name evidence="5" type="ORF">UU9_08705</name>
</gene>
<feature type="chain" id="PRO_5003696297" evidence="3">
    <location>
        <begin position="24"/>
        <end position="369"/>
    </location>
</feature>
<reference evidence="5 6" key="1">
    <citation type="journal article" date="2012" name="J. Bacteriol.">
        <title>Genome sequences for six rhodanobacter strains, isolated from soils and the terrestrial subsurface, with variable denitrification capabilities.</title>
        <authorList>
            <person name="Kostka J.E."/>
            <person name="Green S.J."/>
            <person name="Rishishwar L."/>
            <person name="Prakash O."/>
            <person name="Katz L.S."/>
            <person name="Marino-Ramirez L."/>
            <person name="Jordan I.K."/>
            <person name="Munk C."/>
            <person name="Ivanova N."/>
            <person name="Mikhailova N."/>
            <person name="Watson D.B."/>
            <person name="Brown S.D."/>
            <person name="Palumbo A.V."/>
            <person name="Brooks S.C."/>
        </authorList>
    </citation>
    <scope>NUCLEOTIDE SEQUENCE [LARGE SCALE GENOMIC DNA]</scope>
    <source>
        <strain evidence="6">Jip2T</strain>
    </source>
</reference>
<dbReference type="Gene3D" id="2.120.10.30">
    <property type="entry name" value="TolB, C-terminal domain"/>
    <property type="match status" value="1"/>
</dbReference>
<keyword evidence="6" id="KW-1185">Reference proteome</keyword>
<dbReference type="RefSeq" id="WP_007081378.1">
    <property type="nucleotide sequence ID" value="NZ_AJXU01000031.1"/>
</dbReference>
<evidence type="ECO:0000313" key="5">
    <source>
        <dbReference type="EMBL" id="EIL89790.1"/>
    </source>
</evidence>
<dbReference type="OrthoDB" id="5943115at2"/>
<dbReference type="InterPro" id="IPR001258">
    <property type="entry name" value="NHL_repeat"/>
</dbReference>
<proteinExistence type="predicted"/>
<organism evidence="5 6">
    <name type="scientific">Rhodanobacter fulvus Jip2</name>
    <dbReference type="NCBI Taxonomy" id="1163408"/>
    <lineage>
        <taxon>Bacteria</taxon>
        <taxon>Pseudomonadati</taxon>
        <taxon>Pseudomonadota</taxon>
        <taxon>Gammaproteobacteria</taxon>
        <taxon>Lysobacterales</taxon>
        <taxon>Rhodanobacteraceae</taxon>
        <taxon>Rhodanobacter</taxon>
    </lineage>
</organism>
<evidence type="ECO:0000256" key="1">
    <source>
        <dbReference type="ARBA" id="ARBA00022737"/>
    </source>
</evidence>
<dbReference type="PATRIC" id="fig|1163408.3.peg.1784"/>
<dbReference type="GO" id="GO:0008270">
    <property type="term" value="F:zinc ion binding"/>
    <property type="evidence" value="ECO:0007669"/>
    <property type="project" value="UniProtKB-KW"/>
</dbReference>
<dbReference type="InterPro" id="IPR011042">
    <property type="entry name" value="6-blade_b-propeller_TolB-like"/>
</dbReference>
<evidence type="ECO:0000256" key="2">
    <source>
        <dbReference type="PROSITE-ProRule" id="PRU00504"/>
    </source>
</evidence>
<evidence type="ECO:0000259" key="4">
    <source>
        <dbReference type="PROSITE" id="PS51662"/>
    </source>
</evidence>
<dbReference type="AlphaFoldDB" id="I4VRE9"/>
<keyword evidence="3" id="KW-0732">Signal</keyword>
<dbReference type="SUPFAM" id="SSF50956">
    <property type="entry name" value="Thermostable phytase (3-phytase)"/>
    <property type="match status" value="2"/>
</dbReference>
<sequence>MTHQPLLKSLPLLSALLALGACGADHNATPAPAPASTATASAAAAASPVVKEAFITASAEADNIDSVATWHAPDGSARLYATAKHTDAVRVYDAETGKPIGSIGSPGSGAGQLSRPNGIAVIDDRLFVVERDNHRVQVFALPDGKPLGSFGADVLKKPYGLWIRAVDGGYDVDVTDDWMAEDTSEADAHKRVLRFRVGAGKSLDAQQIGAFGEADGAGRLHVVESIWGDPVHDNLLVAEEYEAAGSRLKLFDLKGNYRGRDVGNGIYRHQAEGIALYACTDGSGYWIGSDQSVTDQRYLVFDRVSFDYLGALRPAEASNTDGVWLDQRATARFPAGAFYVAHNDHAVAAFDWRDIATPLKLRTDCTLAP</sequence>
<evidence type="ECO:0000313" key="6">
    <source>
        <dbReference type="Proteomes" id="UP000004210"/>
    </source>
</evidence>
<dbReference type="eggNOG" id="COG4247">
    <property type="taxonomic scope" value="Bacteria"/>
</dbReference>
<dbReference type="PANTHER" id="PTHR24104:SF25">
    <property type="entry name" value="PROTEIN LIN-41"/>
    <property type="match status" value="1"/>
</dbReference>
<dbReference type="PANTHER" id="PTHR24104">
    <property type="entry name" value="E3 UBIQUITIN-PROTEIN LIGASE NHLRC1-RELATED"/>
    <property type="match status" value="1"/>
</dbReference>